<reference evidence="2 3" key="1">
    <citation type="submission" date="2016-07" db="EMBL/GenBank/DDBJ databases">
        <title>Comparative genomics of the entomopathogenic fungus Beauveria bassiana.</title>
        <authorList>
            <person name="Valero Jimenez C.A."/>
            <person name="Zwaan B.J."/>
            <person name="Van Kan J.A."/>
            <person name="Takken W."/>
            <person name="Debets A.J."/>
            <person name="Schoustra S.E."/>
            <person name="Koenraadt C.J."/>
        </authorList>
    </citation>
    <scope>NUCLEOTIDE SEQUENCE [LARGE SCALE GENOMIC DNA]</scope>
    <source>
        <strain evidence="2 3">ARSEF 8028</strain>
    </source>
</reference>
<comment type="caution">
    <text evidence="2">The sequence shown here is derived from an EMBL/GenBank/DDBJ whole genome shotgun (WGS) entry which is preliminary data.</text>
</comment>
<protein>
    <submittedName>
        <fullName evidence="2">Uncharacterized protein</fullName>
    </submittedName>
</protein>
<organism evidence="2 3">
    <name type="scientific">Beauveria bassiana</name>
    <name type="common">White muscardine disease fungus</name>
    <name type="synonym">Tritirachium shiotae</name>
    <dbReference type="NCBI Taxonomy" id="176275"/>
    <lineage>
        <taxon>Eukaryota</taxon>
        <taxon>Fungi</taxon>
        <taxon>Dikarya</taxon>
        <taxon>Ascomycota</taxon>
        <taxon>Pezizomycotina</taxon>
        <taxon>Sordariomycetes</taxon>
        <taxon>Hypocreomycetidae</taxon>
        <taxon>Hypocreales</taxon>
        <taxon>Cordycipitaceae</taxon>
        <taxon>Beauveria</taxon>
    </lineage>
</organism>
<gene>
    <name evidence="2" type="ORF">BB8028_0003g00300</name>
</gene>
<evidence type="ECO:0000313" key="3">
    <source>
        <dbReference type="Proteomes" id="UP000237441"/>
    </source>
</evidence>
<feature type="compositionally biased region" description="Low complexity" evidence="1">
    <location>
        <begin position="119"/>
        <end position="135"/>
    </location>
</feature>
<evidence type="ECO:0000313" key="2">
    <source>
        <dbReference type="EMBL" id="PQK11404.1"/>
    </source>
</evidence>
<feature type="compositionally biased region" description="Basic residues" evidence="1">
    <location>
        <begin position="136"/>
        <end position="152"/>
    </location>
</feature>
<feature type="region of interest" description="Disordered" evidence="1">
    <location>
        <begin position="119"/>
        <end position="170"/>
    </location>
</feature>
<proteinExistence type="predicted"/>
<name>A0A2S7Y5T6_BEABA</name>
<sequence>MVEDGNLAKGLKLARMAVNALAERKGGPSSPSISTGNNITNIYRVCSQGNEYINTKEDDAQSGMSNTACLAAAGVGLAAAAAAGYCAGTSMSGQDRAQAHAPDRAAGRDEIATEELYMSETEETTTTRADGTTTTKKTRKRRHEKRAVRRQPRRDEAGGGAGMPQRVPEAEMRRLMAVALMGEA</sequence>
<dbReference type="AlphaFoldDB" id="A0A2S7Y5T6"/>
<accession>A0A2S7Y5T6</accession>
<evidence type="ECO:0000256" key="1">
    <source>
        <dbReference type="SAM" id="MobiDB-lite"/>
    </source>
</evidence>
<dbReference type="Proteomes" id="UP000237441">
    <property type="component" value="Unassembled WGS sequence"/>
</dbReference>
<dbReference type="EMBL" id="JRHA01000003">
    <property type="protein sequence ID" value="PQK11404.1"/>
    <property type="molecule type" value="Genomic_DNA"/>
</dbReference>